<feature type="region of interest" description="Disordered" evidence="2">
    <location>
        <begin position="1"/>
        <end position="141"/>
    </location>
</feature>
<evidence type="ECO:0000256" key="1">
    <source>
        <dbReference type="ARBA" id="ARBA00006854"/>
    </source>
</evidence>
<proteinExistence type="inferred from homology"/>
<evidence type="ECO:0000256" key="2">
    <source>
        <dbReference type="SAM" id="MobiDB-lite"/>
    </source>
</evidence>
<organism evidence="4 5">
    <name type="scientific">Rhizoctonia solani</name>
    <dbReference type="NCBI Taxonomy" id="456999"/>
    <lineage>
        <taxon>Eukaryota</taxon>
        <taxon>Fungi</taxon>
        <taxon>Dikarya</taxon>
        <taxon>Basidiomycota</taxon>
        <taxon>Agaricomycotina</taxon>
        <taxon>Agaricomycetes</taxon>
        <taxon>Cantharellales</taxon>
        <taxon>Ceratobasidiaceae</taxon>
        <taxon>Rhizoctonia</taxon>
    </lineage>
</organism>
<feature type="compositionally biased region" description="Polar residues" evidence="2">
    <location>
        <begin position="15"/>
        <end position="26"/>
    </location>
</feature>
<reference evidence="4" key="1">
    <citation type="submission" date="2021-01" db="EMBL/GenBank/DDBJ databases">
        <authorList>
            <person name="Kaushik A."/>
        </authorList>
    </citation>
    <scope>NUCLEOTIDE SEQUENCE</scope>
    <source>
        <strain evidence="4">Type strain: AG8-Rh-89/</strain>
    </source>
</reference>
<sequence length="749" mass="81426">MPVTSRSTKRKQPPRVNSDQSSNESTGSEDESHRLPLKIARSAALTPTSSSSRTPQNLSISRRMKSRSDFTRSVSGNSVFGSGSRTATPPRDSDNSQGASTSTPPPGSNYQTSKHETPTQGKKPTENSMSAAPATLGMPAPRRTYSQVRSFLAPIEDVDPDLNTPALSIPRLNPTQSYNDLLQSESQEELQQDTSTKNITFNGETDLRSITEMRVKGESRRFGEDIEYVLEGLEDEGGVKVRRASAVEFVTRMHEKGFVLRARASDVLGRAWRAIHQSVLEAGDRVFDAIAAIFICLVARELQDVSGVLQDSKLPSTFCFILNRSREFDGLEAAASDSSWAMYADVAKRAGVGKVERKQLCALLALCQNIKLAPVGQMVTTRLLISHGMSLLVPKPTTRPLLLDILTSASAYMDVFDTRLFGYSSGLNVLPPSGAGSLHLLRLMSNLLRSCQLAIDQYEPGDEDEESSFFGKGAEDFVNRVVTLCRVCQILMASDPEDLEDGDTSIQVYVLSGQCALGCLKTLVLLTSDLTHYGQSSQESEPETNQFAALVAQNPLVFHIIARFVTKGGDPGTQSAQFEHACLGLALLLNLVKEGSTGVKQIRSLSIYNACLLNRKCSTECQCKDRKSQLALYSGMYGKLQSESTLQADFHATFLLGYLAVLLGLLVVNDGSVKDAIYEELPGSPGSNKFEGLAQSIEQFVHAYEKVAQATKIRTNRDEDEEDEDEGMGGGDAGSGIALGVAKRLREIS</sequence>
<name>A0A8H3H242_9AGAM</name>
<feature type="compositionally biased region" description="Acidic residues" evidence="2">
    <location>
        <begin position="718"/>
        <end position="727"/>
    </location>
</feature>
<accession>A0A8H3H242</accession>
<dbReference type="Pfam" id="PF07814">
    <property type="entry name" value="WAPL"/>
    <property type="match status" value="1"/>
</dbReference>
<dbReference type="PANTHER" id="PTHR22100:SF13">
    <property type="entry name" value="WINGS APART-LIKE PROTEIN HOMOLOG"/>
    <property type="match status" value="1"/>
</dbReference>
<feature type="compositionally biased region" description="Polar residues" evidence="2">
    <location>
        <begin position="95"/>
        <end position="130"/>
    </location>
</feature>
<comment type="similarity">
    <text evidence="1">Belongs to the WAPL family.</text>
</comment>
<gene>
    <name evidence="4" type="ORF">RDB_LOCUS73567</name>
</gene>
<dbReference type="Gene3D" id="1.25.10.10">
    <property type="entry name" value="Leucine-rich Repeat Variant"/>
    <property type="match status" value="1"/>
</dbReference>
<dbReference type="Proteomes" id="UP000663850">
    <property type="component" value="Unassembled WGS sequence"/>
</dbReference>
<dbReference type="InterPro" id="IPR039874">
    <property type="entry name" value="WAPL"/>
</dbReference>
<dbReference type="AlphaFoldDB" id="A0A8H3H242"/>
<feature type="domain" description="Wings apart-like protein C-terminal" evidence="3">
    <location>
        <begin position="208"/>
        <end position="278"/>
    </location>
</feature>
<dbReference type="InterPro" id="IPR011989">
    <property type="entry name" value="ARM-like"/>
</dbReference>
<feature type="region of interest" description="Disordered" evidence="2">
    <location>
        <begin position="711"/>
        <end position="736"/>
    </location>
</feature>
<evidence type="ECO:0000313" key="4">
    <source>
        <dbReference type="EMBL" id="CAE6479859.1"/>
    </source>
</evidence>
<comment type="caution">
    <text evidence="4">The sequence shown here is derived from an EMBL/GenBank/DDBJ whole genome shotgun (WGS) entry which is preliminary data.</text>
</comment>
<dbReference type="EMBL" id="CAJMWZ010003831">
    <property type="protein sequence ID" value="CAE6479859.1"/>
    <property type="molecule type" value="Genomic_DNA"/>
</dbReference>
<evidence type="ECO:0000313" key="5">
    <source>
        <dbReference type="Proteomes" id="UP000663850"/>
    </source>
</evidence>
<protein>
    <recommendedName>
        <fullName evidence="3">Wings apart-like protein C-terminal domain-containing protein</fullName>
    </recommendedName>
</protein>
<dbReference type="PANTHER" id="PTHR22100">
    <property type="entry name" value="WINGS APART-LIKE PROTEIN HOMOLOG"/>
    <property type="match status" value="1"/>
</dbReference>
<feature type="compositionally biased region" description="Polar residues" evidence="2">
    <location>
        <begin position="45"/>
        <end position="60"/>
    </location>
</feature>
<feature type="compositionally biased region" description="Low complexity" evidence="2">
    <location>
        <begin position="73"/>
        <end position="84"/>
    </location>
</feature>
<evidence type="ECO:0000259" key="3">
    <source>
        <dbReference type="Pfam" id="PF07814"/>
    </source>
</evidence>
<dbReference type="InterPro" id="IPR022771">
    <property type="entry name" value="WAPL_C"/>
</dbReference>